<reference evidence="2" key="1">
    <citation type="submission" date="2023-04" db="EMBL/GenBank/DDBJ databases">
        <authorList>
            <consortium name="ELIXIR-Norway"/>
        </authorList>
    </citation>
    <scope>NUCLEOTIDE SEQUENCE [LARGE SCALE GENOMIC DNA]</scope>
</reference>
<feature type="region of interest" description="Disordered" evidence="1">
    <location>
        <begin position="1"/>
        <end position="69"/>
    </location>
</feature>
<accession>A0ABN8ZMJ2</accession>
<name>A0ABN8ZMJ2_RANTA</name>
<proteinExistence type="predicted"/>
<feature type="region of interest" description="Disordered" evidence="1">
    <location>
        <begin position="109"/>
        <end position="159"/>
    </location>
</feature>
<protein>
    <submittedName>
        <fullName evidence="2">Uncharacterized protein</fullName>
    </submittedName>
</protein>
<dbReference type="Proteomes" id="UP001176941">
    <property type="component" value="Chromosome 33"/>
</dbReference>
<feature type="compositionally biased region" description="Basic residues" evidence="1">
    <location>
        <begin position="31"/>
        <end position="46"/>
    </location>
</feature>
<evidence type="ECO:0000256" key="1">
    <source>
        <dbReference type="SAM" id="MobiDB-lite"/>
    </source>
</evidence>
<sequence>MGGVRIPAVTSPRAQGGRLATAVGAEGSGPQKRKGQSLHSGSRRRGPIAPGHCRESTKPHQAPLSSKPPRLLYTATRVAAPASPLSHHEDPQGLAWGAVRTLGRISLLGRPRTGSEEGTAVHPGPGMQATALSGPAGVHLPQCLAGPDLSRTVQPEAPA</sequence>
<organism evidence="2 3">
    <name type="scientific">Rangifer tarandus platyrhynchus</name>
    <name type="common">Svalbard reindeer</name>
    <dbReference type="NCBI Taxonomy" id="3082113"/>
    <lineage>
        <taxon>Eukaryota</taxon>
        <taxon>Metazoa</taxon>
        <taxon>Chordata</taxon>
        <taxon>Craniata</taxon>
        <taxon>Vertebrata</taxon>
        <taxon>Euteleostomi</taxon>
        <taxon>Mammalia</taxon>
        <taxon>Eutheria</taxon>
        <taxon>Laurasiatheria</taxon>
        <taxon>Artiodactyla</taxon>
        <taxon>Ruminantia</taxon>
        <taxon>Pecora</taxon>
        <taxon>Cervidae</taxon>
        <taxon>Odocoileinae</taxon>
        <taxon>Rangifer</taxon>
    </lineage>
</organism>
<evidence type="ECO:0000313" key="2">
    <source>
        <dbReference type="EMBL" id="CAI9173431.1"/>
    </source>
</evidence>
<dbReference type="EMBL" id="OX459969">
    <property type="protein sequence ID" value="CAI9173431.1"/>
    <property type="molecule type" value="Genomic_DNA"/>
</dbReference>
<keyword evidence="3" id="KW-1185">Reference proteome</keyword>
<evidence type="ECO:0000313" key="3">
    <source>
        <dbReference type="Proteomes" id="UP001176941"/>
    </source>
</evidence>
<gene>
    <name evidence="2" type="ORF">MRATA1EN1_LOCUS22393</name>
</gene>